<proteinExistence type="predicted"/>
<dbReference type="Proteomes" id="UP001287286">
    <property type="component" value="Unassembled WGS sequence"/>
</dbReference>
<feature type="region of interest" description="Disordered" evidence="1">
    <location>
        <begin position="183"/>
        <end position="221"/>
    </location>
</feature>
<evidence type="ECO:0000256" key="1">
    <source>
        <dbReference type="SAM" id="MobiDB-lite"/>
    </source>
</evidence>
<evidence type="ECO:0000313" key="3">
    <source>
        <dbReference type="Proteomes" id="UP001287286"/>
    </source>
</evidence>
<name>A0ABR0BBJ8_PURLI</name>
<gene>
    <name evidence="2" type="ORF">Purlil1_14335</name>
</gene>
<evidence type="ECO:0000313" key="2">
    <source>
        <dbReference type="EMBL" id="KAK4059695.1"/>
    </source>
</evidence>
<organism evidence="2 3">
    <name type="scientific">Purpureocillium lilacinum</name>
    <name type="common">Paecilomyces lilacinus</name>
    <dbReference type="NCBI Taxonomy" id="33203"/>
    <lineage>
        <taxon>Eukaryota</taxon>
        <taxon>Fungi</taxon>
        <taxon>Dikarya</taxon>
        <taxon>Ascomycota</taxon>
        <taxon>Pezizomycotina</taxon>
        <taxon>Sordariomycetes</taxon>
        <taxon>Hypocreomycetidae</taxon>
        <taxon>Hypocreales</taxon>
        <taxon>Ophiocordycipitaceae</taxon>
        <taxon>Purpureocillium</taxon>
    </lineage>
</organism>
<dbReference type="EMBL" id="JAWRVI010000744">
    <property type="protein sequence ID" value="KAK4059695.1"/>
    <property type="molecule type" value="Genomic_DNA"/>
</dbReference>
<accession>A0ABR0BBJ8</accession>
<sequence>MILCALIGRFLRQTQWLRGFPKWIDPDVMVECLLALLGGMKHPEIFFFLEMTERGPQWKRFRQPPKTYRRVVTDGSERNRVEEAILDIYLAHLSQWCQPQAQSDDNMERAGQPLIVPCPQTLLEYVSRPSSPRLETALRTVRRVSLRPGRWQDRPGVLKWQASFAAWRKRGCRGSATLHRAVPGDGILSELPPPYNDTAHHAHSRSLPSTAEPPKYHESCSDAMKKDGLYM</sequence>
<keyword evidence="3" id="KW-1185">Reference proteome</keyword>
<comment type="caution">
    <text evidence="2">The sequence shown here is derived from an EMBL/GenBank/DDBJ whole genome shotgun (WGS) entry which is preliminary data.</text>
</comment>
<reference evidence="2 3" key="1">
    <citation type="journal article" date="2024" name="Microbiol. Resour. Announc.">
        <title>Genome annotations for the ascomycete fungi Trichoderma harzianum, Trichoderma aggressivum, and Purpureocillium lilacinum.</title>
        <authorList>
            <person name="Beijen E.P.W."/>
            <person name="Ohm R.A."/>
        </authorList>
    </citation>
    <scope>NUCLEOTIDE SEQUENCE [LARGE SCALE GENOMIC DNA]</scope>
    <source>
        <strain evidence="2 3">CBS 150709</strain>
    </source>
</reference>
<protein>
    <submittedName>
        <fullName evidence="2">Uncharacterized protein</fullName>
    </submittedName>
</protein>